<sequence>MISIDFLIVPLVLVVGGIFTLLTSNFGFYVAVKGDPCLLLTYAVFLSIQFFILMIGIIST</sequence>
<reference evidence="3" key="1">
    <citation type="submission" date="2021-01" db="EMBL/GenBank/DDBJ databases">
        <title>Caligus Genome Assembly.</title>
        <authorList>
            <person name="Gallardo-Escarate C."/>
        </authorList>
    </citation>
    <scope>NUCLEOTIDE SEQUENCE [LARGE SCALE GENOMIC DNA]</scope>
</reference>
<feature type="non-terminal residue" evidence="2">
    <location>
        <position position="60"/>
    </location>
</feature>
<keyword evidence="3" id="KW-1185">Reference proteome</keyword>
<evidence type="ECO:0000313" key="2">
    <source>
        <dbReference type="EMBL" id="QQP57552.1"/>
    </source>
</evidence>
<dbReference type="EMBL" id="CP045891">
    <property type="protein sequence ID" value="QQP57552.1"/>
    <property type="molecule type" value="Genomic_DNA"/>
</dbReference>
<keyword evidence="1" id="KW-1133">Transmembrane helix</keyword>
<organism evidence="2 3">
    <name type="scientific">Caligus rogercresseyi</name>
    <name type="common">Sea louse</name>
    <dbReference type="NCBI Taxonomy" id="217165"/>
    <lineage>
        <taxon>Eukaryota</taxon>
        <taxon>Metazoa</taxon>
        <taxon>Ecdysozoa</taxon>
        <taxon>Arthropoda</taxon>
        <taxon>Crustacea</taxon>
        <taxon>Multicrustacea</taxon>
        <taxon>Hexanauplia</taxon>
        <taxon>Copepoda</taxon>
        <taxon>Siphonostomatoida</taxon>
        <taxon>Caligidae</taxon>
        <taxon>Caligus</taxon>
    </lineage>
</organism>
<feature type="transmembrane region" description="Helical" evidence="1">
    <location>
        <begin position="6"/>
        <end position="32"/>
    </location>
</feature>
<feature type="transmembrane region" description="Helical" evidence="1">
    <location>
        <begin position="39"/>
        <end position="58"/>
    </location>
</feature>
<gene>
    <name evidence="2" type="ORF">FKW44_002578</name>
</gene>
<name>A0A7T8KKF2_CALRO</name>
<protein>
    <submittedName>
        <fullName evidence="2">Tetraspanin</fullName>
    </submittedName>
</protein>
<accession>A0A7T8KKF2</accession>
<evidence type="ECO:0000256" key="1">
    <source>
        <dbReference type="SAM" id="Phobius"/>
    </source>
</evidence>
<dbReference type="Proteomes" id="UP000595437">
    <property type="component" value="Chromosome 2"/>
</dbReference>
<keyword evidence="1" id="KW-0812">Transmembrane</keyword>
<keyword evidence="1" id="KW-0472">Membrane</keyword>
<dbReference type="AlphaFoldDB" id="A0A7T8KKF2"/>
<proteinExistence type="predicted"/>
<evidence type="ECO:0000313" key="3">
    <source>
        <dbReference type="Proteomes" id="UP000595437"/>
    </source>
</evidence>